<dbReference type="SMART" id="SM00717">
    <property type="entry name" value="SANT"/>
    <property type="match status" value="1"/>
</dbReference>
<keyword evidence="2" id="KW-0238">DNA-binding</keyword>
<dbReference type="Gene3D" id="1.10.10.60">
    <property type="entry name" value="Homeodomain-like"/>
    <property type="match status" value="1"/>
</dbReference>
<feature type="domain" description="Myb-like" evidence="5">
    <location>
        <begin position="85"/>
        <end position="140"/>
    </location>
</feature>
<proteinExistence type="predicted"/>
<evidence type="ECO:0000256" key="3">
    <source>
        <dbReference type="ARBA" id="ARBA00023163"/>
    </source>
</evidence>
<dbReference type="InterPro" id="IPR009057">
    <property type="entry name" value="Homeodomain-like_sf"/>
</dbReference>
<dbReference type="PROSITE" id="PS50090">
    <property type="entry name" value="MYB_LIKE"/>
    <property type="match status" value="1"/>
</dbReference>
<dbReference type="Proteomes" id="UP001212841">
    <property type="component" value="Unassembled WGS sequence"/>
</dbReference>
<evidence type="ECO:0000313" key="8">
    <source>
        <dbReference type="Proteomes" id="UP001212841"/>
    </source>
</evidence>
<dbReference type="GO" id="GO:0000978">
    <property type="term" value="F:RNA polymerase II cis-regulatory region sequence-specific DNA binding"/>
    <property type="evidence" value="ECO:0007669"/>
    <property type="project" value="TreeGrafter"/>
</dbReference>
<dbReference type="GO" id="GO:0042795">
    <property type="term" value="P:snRNA transcription by RNA polymerase II"/>
    <property type="evidence" value="ECO:0007669"/>
    <property type="project" value="TreeGrafter"/>
</dbReference>
<name>A0AAD5X666_9FUNG</name>
<dbReference type="InterPro" id="IPR017930">
    <property type="entry name" value="Myb_dom"/>
</dbReference>
<organism evidence="7 8">
    <name type="scientific">Rhizophlyctis rosea</name>
    <dbReference type="NCBI Taxonomy" id="64517"/>
    <lineage>
        <taxon>Eukaryota</taxon>
        <taxon>Fungi</taxon>
        <taxon>Fungi incertae sedis</taxon>
        <taxon>Chytridiomycota</taxon>
        <taxon>Chytridiomycota incertae sedis</taxon>
        <taxon>Chytridiomycetes</taxon>
        <taxon>Rhizophlyctidales</taxon>
        <taxon>Rhizophlyctidaceae</taxon>
        <taxon>Rhizophlyctis</taxon>
    </lineage>
</organism>
<dbReference type="PROSITE" id="PS51294">
    <property type="entry name" value="HTH_MYB"/>
    <property type="match status" value="1"/>
</dbReference>
<dbReference type="Pfam" id="PF13412">
    <property type="entry name" value="HTH_24"/>
    <property type="match status" value="1"/>
</dbReference>
<evidence type="ECO:0000259" key="5">
    <source>
        <dbReference type="PROSITE" id="PS50090"/>
    </source>
</evidence>
<comment type="caution">
    <text evidence="7">The sequence shown here is derived from an EMBL/GenBank/DDBJ whole genome shotgun (WGS) entry which is preliminary data.</text>
</comment>
<keyword evidence="8" id="KW-1185">Reference proteome</keyword>
<dbReference type="EMBL" id="JADGJD010000185">
    <property type="protein sequence ID" value="KAJ3053719.1"/>
    <property type="molecule type" value="Genomic_DNA"/>
</dbReference>
<dbReference type="GO" id="GO:0042796">
    <property type="term" value="P:snRNA transcription by RNA polymerase III"/>
    <property type="evidence" value="ECO:0007669"/>
    <property type="project" value="TreeGrafter"/>
</dbReference>
<keyword evidence="1" id="KW-0805">Transcription regulation</keyword>
<dbReference type="PANTHER" id="PTHR46621:SF1">
    <property type="entry name" value="SNRNA-ACTIVATING PROTEIN COMPLEX SUBUNIT 4"/>
    <property type="match status" value="1"/>
</dbReference>
<protein>
    <submittedName>
        <fullName evidence="7">Uncharacterized protein</fullName>
    </submittedName>
</protein>
<dbReference type="SUPFAM" id="SSF46689">
    <property type="entry name" value="Homeodomain-like"/>
    <property type="match status" value="1"/>
</dbReference>
<dbReference type="GO" id="GO:0001006">
    <property type="term" value="F:RNA polymerase III type 3 promoter sequence-specific DNA binding"/>
    <property type="evidence" value="ECO:0007669"/>
    <property type="project" value="TreeGrafter"/>
</dbReference>
<dbReference type="GO" id="GO:0019185">
    <property type="term" value="C:snRNA-activating protein complex"/>
    <property type="evidence" value="ECO:0007669"/>
    <property type="project" value="TreeGrafter"/>
</dbReference>
<evidence type="ECO:0000259" key="6">
    <source>
        <dbReference type="PROSITE" id="PS51294"/>
    </source>
</evidence>
<evidence type="ECO:0000256" key="1">
    <source>
        <dbReference type="ARBA" id="ARBA00023015"/>
    </source>
</evidence>
<dbReference type="Pfam" id="PF00249">
    <property type="entry name" value="Myb_DNA-binding"/>
    <property type="match status" value="1"/>
</dbReference>
<dbReference type="InterPro" id="IPR051575">
    <property type="entry name" value="Myb-like_DNA-bd"/>
</dbReference>
<keyword evidence="4" id="KW-0539">Nucleus</keyword>
<feature type="domain" description="HTH myb-type" evidence="6">
    <location>
        <begin position="85"/>
        <end position="144"/>
    </location>
</feature>
<dbReference type="AlphaFoldDB" id="A0AAD5X666"/>
<accession>A0AAD5X666</accession>
<evidence type="ECO:0000313" key="7">
    <source>
        <dbReference type="EMBL" id="KAJ3053719.1"/>
    </source>
</evidence>
<keyword evidence="3" id="KW-0804">Transcription</keyword>
<sequence>MKMKGMSILESAEHLKRTIRSVDSKHSVFKFGTVRGELRREEAELIKKEIERALENSETPRWSWLAKQLDRTPARIRNWAINIGNAELKKGPWTLEEDEVLLSAVARLKDNGEDVVWVNVAGVVAGRSQMQCRQRWNKLVGRAGEMIWTKELDGKLLEFVKNGDVSNREIAGQLGVTVASIWVRLKKLTGKTRAVMLEQQAETEVLTLMRH</sequence>
<reference evidence="7" key="1">
    <citation type="submission" date="2020-05" db="EMBL/GenBank/DDBJ databases">
        <title>Phylogenomic resolution of chytrid fungi.</title>
        <authorList>
            <person name="Stajich J.E."/>
            <person name="Amses K."/>
            <person name="Simmons R."/>
            <person name="Seto K."/>
            <person name="Myers J."/>
            <person name="Bonds A."/>
            <person name="Quandt C.A."/>
            <person name="Barry K."/>
            <person name="Liu P."/>
            <person name="Grigoriev I."/>
            <person name="Longcore J.E."/>
            <person name="James T.Y."/>
        </authorList>
    </citation>
    <scope>NUCLEOTIDE SEQUENCE</scope>
    <source>
        <strain evidence="7">JEL0318</strain>
    </source>
</reference>
<dbReference type="PANTHER" id="PTHR46621">
    <property type="entry name" value="SNRNA-ACTIVATING PROTEIN COMPLEX SUBUNIT 4"/>
    <property type="match status" value="1"/>
</dbReference>
<gene>
    <name evidence="7" type="ORF">HK097_003570</name>
</gene>
<evidence type="ECO:0000256" key="4">
    <source>
        <dbReference type="ARBA" id="ARBA00023242"/>
    </source>
</evidence>
<evidence type="ECO:0000256" key="2">
    <source>
        <dbReference type="ARBA" id="ARBA00023125"/>
    </source>
</evidence>
<dbReference type="InterPro" id="IPR001005">
    <property type="entry name" value="SANT/Myb"/>
</dbReference>